<feature type="signal peptide" evidence="1">
    <location>
        <begin position="1"/>
        <end position="24"/>
    </location>
</feature>
<evidence type="ECO:0000256" key="1">
    <source>
        <dbReference type="SAM" id="SignalP"/>
    </source>
</evidence>
<dbReference type="EMBL" id="VAFL01000007">
    <property type="protein sequence ID" value="TKW66444.1"/>
    <property type="molecule type" value="Genomic_DNA"/>
</dbReference>
<protein>
    <recommendedName>
        <fullName evidence="4">Secreted periplasmic protein</fullName>
    </recommendedName>
</protein>
<organism evidence="2 3">
    <name type="scientific">Paracoccus denitrificans</name>
    <dbReference type="NCBI Taxonomy" id="266"/>
    <lineage>
        <taxon>Bacteria</taxon>
        <taxon>Pseudomonadati</taxon>
        <taxon>Pseudomonadota</taxon>
        <taxon>Alphaproteobacteria</taxon>
        <taxon>Rhodobacterales</taxon>
        <taxon>Paracoccaceae</taxon>
        <taxon>Paracoccus</taxon>
    </lineage>
</organism>
<dbReference type="GO" id="GO:0019867">
    <property type="term" value="C:outer membrane"/>
    <property type="evidence" value="ECO:0007669"/>
    <property type="project" value="InterPro"/>
</dbReference>
<proteinExistence type="predicted"/>
<dbReference type="GO" id="GO:0043165">
    <property type="term" value="P:Gram-negative-bacterium-type cell outer membrane assembly"/>
    <property type="evidence" value="ECO:0007669"/>
    <property type="project" value="InterPro"/>
</dbReference>
<evidence type="ECO:0000313" key="3">
    <source>
        <dbReference type="Proteomes" id="UP000315344"/>
    </source>
</evidence>
<sequence length="160" mass="16997">MWLRNLVILAVLTLAGCAMTPAYGPGGSGTALHGRVQLREPADVDSFALNRRLSERLGPEQVATYALNYRLTTASVAQGITPDEVTTRYSLNGTADFALTDIASGQVVTQGRVSSFTSYSAVGTTIATLSSERDAHERLMVMLADQIVTRLLATGPKPSP</sequence>
<keyword evidence="1" id="KW-0732">Signal</keyword>
<dbReference type="PROSITE" id="PS51257">
    <property type="entry name" value="PROKAR_LIPOPROTEIN"/>
    <property type="match status" value="1"/>
</dbReference>
<reference evidence="2 3" key="1">
    <citation type="journal article" date="2017" name="Nat. Commun.">
        <title>In situ click chemistry generation of cyclooxygenase-2 inhibitors.</title>
        <authorList>
            <person name="Bhardwaj A."/>
            <person name="Kaur J."/>
            <person name="Wuest M."/>
            <person name="Wuest F."/>
        </authorList>
    </citation>
    <scope>NUCLEOTIDE SEQUENCE [LARGE SCALE GENOMIC DNA]</scope>
    <source>
        <strain evidence="2">S2_012_000_R3_94</strain>
    </source>
</reference>
<evidence type="ECO:0008006" key="4">
    <source>
        <dbReference type="Google" id="ProtNLM"/>
    </source>
</evidence>
<feature type="chain" id="PRO_5021796251" description="Secreted periplasmic protein" evidence="1">
    <location>
        <begin position="25"/>
        <end position="160"/>
    </location>
</feature>
<evidence type="ECO:0000313" key="2">
    <source>
        <dbReference type="EMBL" id="TKW66444.1"/>
    </source>
</evidence>
<gene>
    <name evidence="2" type="ORF">DI616_10840</name>
</gene>
<comment type="caution">
    <text evidence="2">The sequence shown here is derived from an EMBL/GenBank/DDBJ whole genome shotgun (WGS) entry which is preliminary data.</text>
</comment>
<dbReference type="Proteomes" id="UP000315344">
    <property type="component" value="Unassembled WGS sequence"/>
</dbReference>
<dbReference type="InterPro" id="IPR007485">
    <property type="entry name" value="LPS_assembly_LptE"/>
</dbReference>
<dbReference type="Gene3D" id="3.30.160.150">
    <property type="entry name" value="Lipoprotein like domain"/>
    <property type="match status" value="1"/>
</dbReference>
<accession>A0A533I7L6</accession>
<dbReference type="AlphaFoldDB" id="A0A533I7L6"/>
<dbReference type="Pfam" id="PF04390">
    <property type="entry name" value="LptE"/>
    <property type="match status" value="1"/>
</dbReference>
<name>A0A533I7L6_PARDE</name>